<feature type="non-terminal residue" evidence="3">
    <location>
        <position position="1"/>
    </location>
</feature>
<dbReference type="GO" id="GO:0034497">
    <property type="term" value="P:protein localization to phagophore assembly site"/>
    <property type="evidence" value="ECO:0007669"/>
    <property type="project" value="TreeGrafter"/>
</dbReference>
<proteinExistence type="predicted"/>
<feature type="domain" description="Autophagy-related protein 13 N-terminal" evidence="2">
    <location>
        <begin position="2"/>
        <end position="117"/>
    </location>
</feature>
<comment type="caution">
    <text evidence="3">The sequence shown here is derived from an EMBL/GenBank/DDBJ whole genome shotgun (WGS) entry which is preliminary data.</text>
</comment>
<dbReference type="AlphaFoldDB" id="S8C0G5"/>
<dbReference type="Pfam" id="PF10033">
    <property type="entry name" value="ATG13"/>
    <property type="match status" value="1"/>
</dbReference>
<dbReference type="OrthoDB" id="70161at2759"/>
<feature type="non-terminal residue" evidence="3">
    <location>
        <position position="156"/>
    </location>
</feature>
<dbReference type="GO" id="GO:0000407">
    <property type="term" value="C:phagophore assembly site"/>
    <property type="evidence" value="ECO:0007669"/>
    <property type="project" value="TreeGrafter"/>
</dbReference>
<dbReference type="PANTHER" id="PTHR13430">
    <property type="match status" value="1"/>
</dbReference>
<dbReference type="InterPro" id="IPR018731">
    <property type="entry name" value="Atg13_N"/>
</dbReference>
<dbReference type="Gene3D" id="3.30.900.10">
    <property type="entry name" value="HORMA domain"/>
    <property type="match status" value="1"/>
</dbReference>
<name>S8C0G5_9LAMI</name>
<evidence type="ECO:0000313" key="3">
    <source>
        <dbReference type="EMBL" id="EPS60139.1"/>
    </source>
</evidence>
<dbReference type="InterPro" id="IPR036570">
    <property type="entry name" value="HORMA_dom_sf"/>
</dbReference>
<gene>
    <name evidence="3" type="ORF">M569_14664</name>
</gene>
<dbReference type="GO" id="GO:0034727">
    <property type="term" value="P:piecemeal microautophagy of the nucleus"/>
    <property type="evidence" value="ECO:0007669"/>
    <property type="project" value="TreeGrafter"/>
</dbReference>
<dbReference type="GO" id="GO:0000423">
    <property type="term" value="P:mitophagy"/>
    <property type="evidence" value="ECO:0007669"/>
    <property type="project" value="TreeGrafter"/>
</dbReference>
<keyword evidence="4" id="KW-1185">Reference proteome</keyword>
<dbReference type="GO" id="GO:1990316">
    <property type="term" value="C:Atg1/ULK1 kinase complex"/>
    <property type="evidence" value="ECO:0007669"/>
    <property type="project" value="InterPro"/>
</dbReference>
<evidence type="ECO:0000259" key="2">
    <source>
        <dbReference type="Pfam" id="PF10033"/>
    </source>
</evidence>
<reference evidence="3 4" key="1">
    <citation type="journal article" date="2013" name="BMC Genomics">
        <title>The miniature genome of a carnivorous plant Genlisea aurea contains a low number of genes and short non-coding sequences.</title>
        <authorList>
            <person name="Leushkin E.V."/>
            <person name="Sutormin R.A."/>
            <person name="Nabieva E.R."/>
            <person name="Penin A.A."/>
            <person name="Kondrashov A.S."/>
            <person name="Logacheva M.D."/>
        </authorList>
    </citation>
    <scope>NUCLEOTIDE SEQUENCE [LARGE SCALE GENOMIC DNA]</scope>
</reference>
<accession>S8C0G5</accession>
<dbReference type="InterPro" id="IPR040182">
    <property type="entry name" value="ATG13"/>
</dbReference>
<evidence type="ECO:0000313" key="4">
    <source>
        <dbReference type="Proteomes" id="UP000015453"/>
    </source>
</evidence>
<dbReference type="PANTHER" id="PTHR13430:SF15">
    <property type="entry name" value="AUTOPHAGY-RELATED PROTEIN 13B"/>
    <property type="match status" value="1"/>
</dbReference>
<dbReference type="EMBL" id="AUSU01007790">
    <property type="protein sequence ID" value="EPS60139.1"/>
    <property type="molecule type" value="Genomic_DNA"/>
</dbReference>
<evidence type="ECO:0000256" key="1">
    <source>
        <dbReference type="ARBA" id="ARBA00023006"/>
    </source>
</evidence>
<protein>
    <recommendedName>
        <fullName evidence="2">Autophagy-related protein 13 N-terminal domain-containing protein</fullName>
    </recommendedName>
</protein>
<organism evidence="3 4">
    <name type="scientific">Genlisea aurea</name>
    <dbReference type="NCBI Taxonomy" id="192259"/>
    <lineage>
        <taxon>Eukaryota</taxon>
        <taxon>Viridiplantae</taxon>
        <taxon>Streptophyta</taxon>
        <taxon>Embryophyta</taxon>
        <taxon>Tracheophyta</taxon>
        <taxon>Spermatophyta</taxon>
        <taxon>Magnoliopsida</taxon>
        <taxon>eudicotyledons</taxon>
        <taxon>Gunneridae</taxon>
        <taxon>Pentapetalae</taxon>
        <taxon>asterids</taxon>
        <taxon>lamiids</taxon>
        <taxon>Lamiales</taxon>
        <taxon>Lentibulariaceae</taxon>
        <taxon>Genlisea</taxon>
    </lineage>
</organism>
<dbReference type="GO" id="GO:0005829">
    <property type="term" value="C:cytosol"/>
    <property type="evidence" value="ECO:0007669"/>
    <property type="project" value="TreeGrafter"/>
</dbReference>
<sequence length="156" mass="17719">KESAKIIERWILQYENKKSSASVNVKCRRSASTSFHTLYKKSILMLRSLYSTLRLLPAYKLFRDLMSSARIRMYNLGHRISSFIEPFTRGEEAHMHRFVFTPVETSSGLLSLSVLYTSSLLDVVDGSDASTLLVPHFIPEYVGSPLAEPLKRFPSG</sequence>
<dbReference type="Proteomes" id="UP000015453">
    <property type="component" value="Unassembled WGS sequence"/>
</dbReference>
<keyword evidence="1" id="KW-0072">Autophagy</keyword>